<name>A0ABS8A696_9FLAO</name>
<dbReference type="Proteomes" id="UP000618240">
    <property type="component" value="Unassembled WGS sequence"/>
</dbReference>
<dbReference type="RefSeq" id="WP_225690826.1">
    <property type="nucleotide sequence ID" value="NZ_JAERSE020000007.1"/>
</dbReference>
<evidence type="ECO:0008006" key="3">
    <source>
        <dbReference type="Google" id="ProtNLM"/>
    </source>
</evidence>
<protein>
    <recommendedName>
        <fullName evidence="3">Lipoprotein</fullName>
    </recommendedName>
</protein>
<accession>A0ABS8A696</accession>
<dbReference type="EMBL" id="JAERSE020000007">
    <property type="protein sequence ID" value="MCA6069501.1"/>
    <property type="molecule type" value="Genomic_DNA"/>
</dbReference>
<evidence type="ECO:0000313" key="2">
    <source>
        <dbReference type="Proteomes" id="UP000618240"/>
    </source>
</evidence>
<evidence type="ECO:0000313" key="1">
    <source>
        <dbReference type="EMBL" id="MCA6069501.1"/>
    </source>
</evidence>
<gene>
    <name evidence="1" type="ORF">JI747_020275</name>
</gene>
<reference evidence="1 2" key="1">
    <citation type="submission" date="2021-09" db="EMBL/GenBank/DDBJ databases">
        <title>Genome sequencing and assembly of Chryseobacterium sp. RG1.</title>
        <authorList>
            <person name="Chhetri G."/>
        </authorList>
    </citation>
    <scope>NUCLEOTIDE SEQUENCE [LARGE SCALE GENOMIC DNA]</scope>
    <source>
        <strain evidence="1 2">RG1</strain>
    </source>
</reference>
<sequence>MNKLKLLLIFCFFITNNSCKSIDNRVIKAQDEYKKNLNIVKMFIDGKVIKNVNDLEKASKSLSDLSNIESHKDKGFEFSITPTKGNYIDWKQWYKDNKNIIFWNDKTSRIEVLDLNDLGIAPSKKTNH</sequence>
<keyword evidence="2" id="KW-1185">Reference proteome</keyword>
<comment type="caution">
    <text evidence="1">The sequence shown here is derived from an EMBL/GenBank/DDBJ whole genome shotgun (WGS) entry which is preliminary data.</text>
</comment>
<proteinExistence type="predicted"/>
<organism evidence="1 2">
    <name type="scientific">Chryseobacterium tagetis</name>
    <dbReference type="NCBI Taxonomy" id="2801334"/>
    <lineage>
        <taxon>Bacteria</taxon>
        <taxon>Pseudomonadati</taxon>
        <taxon>Bacteroidota</taxon>
        <taxon>Flavobacteriia</taxon>
        <taxon>Flavobacteriales</taxon>
        <taxon>Weeksellaceae</taxon>
        <taxon>Chryseobacterium group</taxon>
        <taxon>Chryseobacterium</taxon>
    </lineage>
</organism>